<feature type="transmembrane region" description="Helical" evidence="9">
    <location>
        <begin position="83"/>
        <end position="101"/>
    </location>
</feature>
<dbReference type="Proteomes" id="UP000677228">
    <property type="component" value="Unassembled WGS sequence"/>
</dbReference>
<keyword evidence="2" id="KW-1003">Cell membrane</keyword>
<feature type="transmembrane region" description="Helical" evidence="9">
    <location>
        <begin position="177"/>
        <end position="200"/>
    </location>
</feature>
<keyword evidence="3 9" id="KW-0812">Transmembrane</keyword>
<evidence type="ECO:0000256" key="1">
    <source>
        <dbReference type="ARBA" id="ARBA00004651"/>
    </source>
</evidence>
<accession>A0A815G070</accession>
<dbReference type="EMBL" id="CAJNOK010022241">
    <property type="protein sequence ID" value="CAF1345005.1"/>
    <property type="molecule type" value="Genomic_DNA"/>
</dbReference>
<evidence type="ECO:0000256" key="2">
    <source>
        <dbReference type="ARBA" id="ARBA00022475"/>
    </source>
</evidence>
<dbReference type="PROSITE" id="PS00237">
    <property type="entry name" value="G_PROTEIN_RECEP_F1_1"/>
    <property type="match status" value="1"/>
</dbReference>
<keyword evidence="15" id="KW-1185">Reference proteome</keyword>
<evidence type="ECO:0000256" key="5">
    <source>
        <dbReference type="ARBA" id="ARBA00023040"/>
    </source>
</evidence>
<evidence type="ECO:0000256" key="3">
    <source>
        <dbReference type="ARBA" id="ARBA00022692"/>
    </source>
</evidence>
<feature type="domain" description="G-protein coupled receptors family 1 profile" evidence="10">
    <location>
        <begin position="22"/>
        <end position="275"/>
    </location>
</feature>
<evidence type="ECO:0000256" key="6">
    <source>
        <dbReference type="ARBA" id="ARBA00023136"/>
    </source>
</evidence>
<feature type="transmembrane region" description="Helical" evidence="9">
    <location>
        <begin position="220"/>
        <end position="247"/>
    </location>
</feature>
<reference evidence="11" key="1">
    <citation type="submission" date="2021-02" db="EMBL/GenBank/DDBJ databases">
        <authorList>
            <person name="Nowell W R."/>
        </authorList>
    </citation>
    <scope>NUCLEOTIDE SEQUENCE</scope>
</reference>
<dbReference type="GO" id="GO:0004930">
    <property type="term" value="F:G protein-coupled receptor activity"/>
    <property type="evidence" value="ECO:0007669"/>
    <property type="project" value="UniProtKB-KW"/>
</dbReference>
<dbReference type="EMBL" id="CAJNOQ010013983">
    <property type="protein sequence ID" value="CAF1332442.1"/>
    <property type="molecule type" value="Genomic_DNA"/>
</dbReference>
<evidence type="ECO:0000313" key="14">
    <source>
        <dbReference type="EMBL" id="CAF4187204.1"/>
    </source>
</evidence>
<dbReference type="InterPro" id="IPR000276">
    <property type="entry name" value="GPCR_Rhodpsn"/>
</dbReference>
<dbReference type="AlphaFoldDB" id="A0A815G070"/>
<dbReference type="OrthoDB" id="10021627at2759"/>
<feature type="transmembrane region" description="Helical" evidence="9">
    <location>
        <begin position="43"/>
        <end position="63"/>
    </location>
</feature>
<feature type="transmembrane region" description="Helical" evidence="9">
    <location>
        <begin position="259"/>
        <end position="279"/>
    </location>
</feature>
<keyword evidence="7" id="KW-0675">Receptor</keyword>
<dbReference type="GO" id="GO:0005886">
    <property type="term" value="C:plasma membrane"/>
    <property type="evidence" value="ECO:0007669"/>
    <property type="project" value="UniProtKB-SubCell"/>
</dbReference>
<proteinExistence type="predicted"/>
<dbReference type="PROSITE" id="PS50262">
    <property type="entry name" value="G_PROTEIN_RECEP_F1_2"/>
    <property type="match status" value="1"/>
</dbReference>
<name>A0A815G070_9BILA</name>
<protein>
    <recommendedName>
        <fullName evidence="10">G-protein coupled receptors family 1 profile domain-containing protein</fullName>
    </recommendedName>
</protein>
<keyword evidence="8" id="KW-0807">Transducer</keyword>
<evidence type="ECO:0000256" key="4">
    <source>
        <dbReference type="ARBA" id="ARBA00022989"/>
    </source>
</evidence>
<evidence type="ECO:0000259" key="10">
    <source>
        <dbReference type="PROSITE" id="PS50262"/>
    </source>
</evidence>
<dbReference type="EMBL" id="CAJOBA010043875">
    <property type="protein sequence ID" value="CAF4156013.1"/>
    <property type="molecule type" value="Genomic_DNA"/>
</dbReference>
<dbReference type="SUPFAM" id="SSF81321">
    <property type="entry name" value="Family A G protein-coupled receptor-like"/>
    <property type="match status" value="1"/>
</dbReference>
<evidence type="ECO:0000313" key="13">
    <source>
        <dbReference type="EMBL" id="CAF4156013.1"/>
    </source>
</evidence>
<dbReference type="Gene3D" id="1.20.1070.10">
    <property type="entry name" value="Rhodopsin 7-helix transmembrane proteins"/>
    <property type="match status" value="1"/>
</dbReference>
<dbReference type="Proteomes" id="UP000682733">
    <property type="component" value="Unassembled WGS sequence"/>
</dbReference>
<gene>
    <name evidence="11" type="ORF">GPM918_LOCUS30021</name>
    <name evidence="12" type="ORF">OVA965_LOCUS30524</name>
    <name evidence="14" type="ORF">SRO942_LOCUS30622</name>
    <name evidence="13" type="ORF">TMI583_LOCUS31330</name>
</gene>
<feature type="transmembrane region" description="Helical" evidence="9">
    <location>
        <begin position="6"/>
        <end position="31"/>
    </location>
</feature>
<keyword evidence="6 9" id="KW-0472">Membrane</keyword>
<evidence type="ECO:0000256" key="7">
    <source>
        <dbReference type="ARBA" id="ARBA00023170"/>
    </source>
</evidence>
<evidence type="ECO:0000313" key="12">
    <source>
        <dbReference type="EMBL" id="CAF1345005.1"/>
    </source>
</evidence>
<evidence type="ECO:0000256" key="8">
    <source>
        <dbReference type="ARBA" id="ARBA00023224"/>
    </source>
</evidence>
<sequence>MDTSAISILTILISVQIPAILCSIFCLYHFLWTRELRHGIHNHAIICLLICSLLAIATELPIAEQFLVYGIVYPSTRSFCLFWNYWNFTLNNGNIFIMAWMSIERHLLIFHSNLYRTSRGRLLYHFVPLLSAVVYSPLCMLALAFYPCTNISMFSYKRFLCNYACFLSQKILVSYELIGNLLVPTMIIVLCSCALSIRVIRSKRKIIAQVFRWRKTQKLLVQLILISTCYSLIWIPYTIVILLSQYWRPNIVDANVTLFLNYGGYVTTLLTPFLCLNSIPNLKRNLKQPLFVMFKYKKKHSVVPIETIRTNHHLAESRRAIAH</sequence>
<dbReference type="CDD" id="cd00637">
    <property type="entry name" value="7tm_classA_rhodopsin-like"/>
    <property type="match status" value="1"/>
</dbReference>
<dbReference type="EMBL" id="CAJOBC010054066">
    <property type="protein sequence ID" value="CAF4187204.1"/>
    <property type="molecule type" value="Genomic_DNA"/>
</dbReference>
<comment type="caution">
    <text evidence="11">The sequence shown here is derived from an EMBL/GenBank/DDBJ whole genome shotgun (WGS) entry which is preliminary data.</text>
</comment>
<keyword evidence="5" id="KW-0297">G-protein coupled receptor</keyword>
<dbReference type="InterPro" id="IPR017452">
    <property type="entry name" value="GPCR_Rhodpsn_7TM"/>
</dbReference>
<keyword evidence="4 9" id="KW-1133">Transmembrane helix</keyword>
<dbReference type="Pfam" id="PF00001">
    <property type="entry name" value="7tm_1"/>
    <property type="match status" value="1"/>
</dbReference>
<dbReference type="Proteomes" id="UP000681722">
    <property type="component" value="Unassembled WGS sequence"/>
</dbReference>
<comment type="subcellular location">
    <subcellularLocation>
        <location evidence="1">Cell membrane</location>
        <topology evidence="1">Multi-pass membrane protein</topology>
    </subcellularLocation>
</comment>
<organism evidence="11 15">
    <name type="scientific">Didymodactylos carnosus</name>
    <dbReference type="NCBI Taxonomy" id="1234261"/>
    <lineage>
        <taxon>Eukaryota</taxon>
        <taxon>Metazoa</taxon>
        <taxon>Spiralia</taxon>
        <taxon>Gnathifera</taxon>
        <taxon>Rotifera</taxon>
        <taxon>Eurotatoria</taxon>
        <taxon>Bdelloidea</taxon>
        <taxon>Philodinida</taxon>
        <taxon>Philodinidae</taxon>
        <taxon>Didymodactylos</taxon>
    </lineage>
</organism>
<evidence type="ECO:0000256" key="9">
    <source>
        <dbReference type="SAM" id="Phobius"/>
    </source>
</evidence>
<dbReference type="PANTHER" id="PTHR24228:SF59">
    <property type="entry name" value="NEUROPEPTIDE RECEPTOR 15"/>
    <property type="match status" value="1"/>
</dbReference>
<evidence type="ECO:0000313" key="15">
    <source>
        <dbReference type="Proteomes" id="UP000663829"/>
    </source>
</evidence>
<feature type="transmembrane region" description="Helical" evidence="9">
    <location>
        <begin position="122"/>
        <end position="146"/>
    </location>
</feature>
<dbReference type="PANTHER" id="PTHR24228">
    <property type="entry name" value="B2 BRADYKININ RECEPTOR/ANGIOTENSIN II RECEPTOR"/>
    <property type="match status" value="1"/>
</dbReference>
<dbReference type="Proteomes" id="UP000663829">
    <property type="component" value="Unassembled WGS sequence"/>
</dbReference>
<evidence type="ECO:0000313" key="11">
    <source>
        <dbReference type="EMBL" id="CAF1332442.1"/>
    </source>
</evidence>